<reference evidence="2 3" key="1">
    <citation type="submission" date="2019-12" db="EMBL/GenBank/DDBJ databases">
        <title>Mucilaginibacter sp. HMF7410 genome sequencing and assembly.</title>
        <authorList>
            <person name="Kang H."/>
            <person name="Cha I."/>
            <person name="Kim H."/>
            <person name="Joh K."/>
        </authorList>
    </citation>
    <scope>NUCLEOTIDE SEQUENCE [LARGE SCALE GENOMIC DNA]</scope>
    <source>
        <strain evidence="2 3">HMF7410</strain>
    </source>
</reference>
<dbReference type="AlphaFoldDB" id="A0A7K1SWV5"/>
<accession>A0A7K1SWV5</accession>
<protein>
    <submittedName>
        <fullName evidence="2">Uncharacterized protein</fullName>
    </submittedName>
</protein>
<dbReference type="RefSeq" id="WP_157566435.1">
    <property type="nucleotide sequence ID" value="NZ_WPIK01000007.1"/>
</dbReference>
<evidence type="ECO:0000313" key="3">
    <source>
        <dbReference type="Proteomes" id="UP000462014"/>
    </source>
</evidence>
<keyword evidence="3" id="KW-1185">Reference proteome</keyword>
<evidence type="ECO:0000313" key="2">
    <source>
        <dbReference type="EMBL" id="MVN21801.1"/>
    </source>
</evidence>
<comment type="caution">
    <text evidence="2">The sequence shown here is derived from an EMBL/GenBank/DDBJ whole genome shotgun (WGS) entry which is preliminary data.</text>
</comment>
<dbReference type="EMBL" id="WPIK01000007">
    <property type="protein sequence ID" value="MVN21801.1"/>
    <property type="molecule type" value="Genomic_DNA"/>
</dbReference>
<gene>
    <name evidence="2" type="ORF">GO621_09650</name>
</gene>
<feature type="region of interest" description="Disordered" evidence="1">
    <location>
        <begin position="60"/>
        <end position="79"/>
    </location>
</feature>
<organism evidence="2 3">
    <name type="scientific">Mucilaginibacter arboris</name>
    <dbReference type="NCBI Taxonomy" id="2682090"/>
    <lineage>
        <taxon>Bacteria</taxon>
        <taxon>Pseudomonadati</taxon>
        <taxon>Bacteroidota</taxon>
        <taxon>Sphingobacteriia</taxon>
        <taxon>Sphingobacteriales</taxon>
        <taxon>Sphingobacteriaceae</taxon>
        <taxon>Mucilaginibacter</taxon>
    </lineage>
</organism>
<sequence length="166" mass="17745">MANVTEKEIISYLKEKIKTIQAEAKKYEDLLNAFSGSAAPSKSAKQTKDNILDAVIEEAEDTSAKGSKKKADAKPAKGGKAAAHKALEVPAEYTPDLGLSGKIAFALNEIGEGFGQDIANAMAQYEPQSDPDKLFKQIASVLSNLKAKGALTTVKEGRRDKYTLAK</sequence>
<name>A0A7K1SWV5_9SPHI</name>
<proteinExistence type="predicted"/>
<evidence type="ECO:0000256" key="1">
    <source>
        <dbReference type="SAM" id="MobiDB-lite"/>
    </source>
</evidence>
<dbReference type="Proteomes" id="UP000462014">
    <property type="component" value="Unassembled WGS sequence"/>
</dbReference>